<dbReference type="SUPFAM" id="SSF53850">
    <property type="entry name" value="Periplasmic binding protein-like II"/>
    <property type="match status" value="1"/>
</dbReference>
<sequence length="370" mass="40478">MDEGSGTLSRRMLMAGGAATLFAGGAEQRAEADTRLLATARHEPPVRIYSNMSQYNWRPILAGLRQAYPTLAIETIDMGPTELFERYYAESAAGRRSADMLISNAPDAWLRLVGRGQVLPYRSGQIAALPGWSLPFPGLYTLSADPMLLIFNKALLDPPLRPTGLQHLARIAAANPRKFRHRITTYDAASHALAYALQRAAIVAGKPGGWDLMQRLAPYMRLETGGATMLDKVTTGEYLAGFHVSAVTVLPQMRTKGRAQLLDWTLCRDGTPLALRGMAITKATRTPAGSRLVLDWLLSHTGQIAAANGGLTPCRRDIGEREVPFLTIDGIVRRLGGTAPIVLVGYDRRMIADYPGFIARWKRVFAPVRT</sequence>
<protein>
    <recommendedName>
        <fullName evidence="4">Extracellular solute-binding protein</fullName>
    </recommendedName>
</protein>
<name>A0ABS7PS97_9SPHN</name>
<evidence type="ECO:0000313" key="2">
    <source>
        <dbReference type="EMBL" id="MBY8824217.1"/>
    </source>
</evidence>
<dbReference type="PANTHER" id="PTHR30006">
    <property type="entry name" value="THIAMINE-BINDING PERIPLASMIC PROTEIN-RELATED"/>
    <property type="match status" value="1"/>
</dbReference>
<dbReference type="RefSeq" id="WP_222991300.1">
    <property type="nucleotide sequence ID" value="NZ_JAINVV010000008.1"/>
</dbReference>
<dbReference type="Proteomes" id="UP000706039">
    <property type="component" value="Unassembled WGS sequence"/>
</dbReference>
<dbReference type="PANTHER" id="PTHR30006:SF25">
    <property type="entry name" value="PHOSPHOGLYCERATE TRANSPORT REGULATORY PROTEIN PGTC"/>
    <property type="match status" value="1"/>
</dbReference>
<proteinExistence type="predicted"/>
<comment type="caution">
    <text evidence="2">The sequence shown here is derived from an EMBL/GenBank/DDBJ whole genome shotgun (WGS) entry which is preliminary data.</text>
</comment>
<dbReference type="Gene3D" id="3.40.190.10">
    <property type="entry name" value="Periplasmic binding protein-like II"/>
    <property type="match status" value="2"/>
</dbReference>
<organism evidence="2 3">
    <name type="scientific">Sphingomonas colocasiae</name>
    <dbReference type="NCBI Taxonomy" id="1848973"/>
    <lineage>
        <taxon>Bacteria</taxon>
        <taxon>Pseudomonadati</taxon>
        <taxon>Pseudomonadota</taxon>
        <taxon>Alphaproteobacteria</taxon>
        <taxon>Sphingomonadales</taxon>
        <taxon>Sphingomonadaceae</taxon>
        <taxon>Sphingomonas</taxon>
    </lineage>
</organism>
<evidence type="ECO:0008006" key="4">
    <source>
        <dbReference type="Google" id="ProtNLM"/>
    </source>
</evidence>
<evidence type="ECO:0000256" key="1">
    <source>
        <dbReference type="ARBA" id="ARBA00022729"/>
    </source>
</evidence>
<evidence type="ECO:0000313" key="3">
    <source>
        <dbReference type="Proteomes" id="UP000706039"/>
    </source>
</evidence>
<reference evidence="2 3" key="1">
    <citation type="submission" date="2021-08" db="EMBL/GenBank/DDBJ databases">
        <authorList>
            <person name="Tuo L."/>
        </authorList>
    </citation>
    <scope>NUCLEOTIDE SEQUENCE [LARGE SCALE GENOMIC DNA]</scope>
    <source>
        <strain evidence="2 3">JCM 31229</strain>
    </source>
</reference>
<accession>A0ABS7PS97</accession>
<dbReference type="EMBL" id="JAINVV010000008">
    <property type="protein sequence ID" value="MBY8824217.1"/>
    <property type="molecule type" value="Genomic_DNA"/>
</dbReference>
<keyword evidence="1" id="KW-0732">Signal</keyword>
<gene>
    <name evidence="2" type="ORF">K7G82_18070</name>
</gene>
<keyword evidence="3" id="KW-1185">Reference proteome</keyword>